<keyword evidence="2" id="KW-0238">DNA-binding</keyword>
<dbReference type="Proteomes" id="UP000013968">
    <property type="component" value="Chromosome"/>
</dbReference>
<evidence type="ECO:0000256" key="2">
    <source>
        <dbReference type="ARBA" id="ARBA00023125"/>
    </source>
</evidence>
<dbReference type="EMBL" id="CP003410">
    <property type="protein sequence ID" value="AGM08974.1"/>
    <property type="molecule type" value="Genomic_DNA"/>
</dbReference>
<dbReference type="InterPro" id="IPR050204">
    <property type="entry name" value="AraC_XylS_family_regulators"/>
</dbReference>
<proteinExistence type="predicted"/>
<dbReference type="SMART" id="SM00342">
    <property type="entry name" value="HTH_ARAC"/>
    <property type="match status" value="1"/>
</dbReference>
<name>R4T064_9PSEU</name>
<evidence type="ECO:0000313" key="5">
    <source>
        <dbReference type="EMBL" id="AGM08974.1"/>
    </source>
</evidence>
<dbReference type="HOGENOM" id="CLU_047930_1_0_11"/>
<keyword evidence="3" id="KW-0804">Transcription</keyword>
<dbReference type="PROSITE" id="PS01124">
    <property type="entry name" value="HTH_ARAC_FAMILY_2"/>
    <property type="match status" value="1"/>
</dbReference>
<dbReference type="AlphaFoldDB" id="R4T064"/>
<accession>R4T064</accession>
<evidence type="ECO:0000313" key="6">
    <source>
        <dbReference type="Proteomes" id="UP000013968"/>
    </source>
</evidence>
<dbReference type="Pfam" id="PF12833">
    <property type="entry name" value="HTH_18"/>
    <property type="match status" value="1"/>
</dbReference>
<dbReference type="SUPFAM" id="SSF46689">
    <property type="entry name" value="Homeodomain-like"/>
    <property type="match status" value="2"/>
</dbReference>
<dbReference type="GO" id="GO:0043565">
    <property type="term" value="F:sequence-specific DNA binding"/>
    <property type="evidence" value="ECO:0007669"/>
    <property type="project" value="InterPro"/>
</dbReference>
<evidence type="ECO:0000256" key="1">
    <source>
        <dbReference type="ARBA" id="ARBA00023015"/>
    </source>
</evidence>
<sequence length="331" mass="36365">MTMAAAPAPSRHVLFETTDHDEAGEYLTGVYGGSFRLGVGRKGSPVHLSRLVTDTFSFVTAVHSAEIGYTLEAVPSLMIARPRTAPLHYRYGGAAHCFRPGEVHLCNTTEDHPPIQARWQDGAVQAVTFPFPLLDQVATTADTRHPKPVRFTDLRTTSQDAARHLIATMDYLATSVRDRPESMAEPLVAGAAGRLLAAAALAAFPNTASTDPTIEDRRDSHPATLRRAMAFIDDHAHLDITVADIAAASHVTIRALQYAFRRHRGTTPMGYLRQARLQQAHRDLLTADPADGLTVTQIAARWGFFHPGRFAQHYRAAYGCPPYRTLRRDGR</sequence>
<evidence type="ECO:0000259" key="4">
    <source>
        <dbReference type="PROSITE" id="PS01124"/>
    </source>
</evidence>
<dbReference type="KEGG" id="aoi:AORI_6391"/>
<feature type="domain" description="HTH araC/xylS-type" evidence="4">
    <location>
        <begin position="226"/>
        <end position="328"/>
    </location>
</feature>
<gene>
    <name evidence="5" type="ORF">AORI_6391</name>
</gene>
<reference evidence="5 6" key="1">
    <citation type="journal article" date="2013" name="BMC Genomics">
        <title>ContigScape: a Cytoscape plugin facilitating microbial genome gap closing.</title>
        <authorList>
            <person name="Tang B."/>
            <person name="Wang Q."/>
            <person name="Yang M."/>
            <person name="Xie F."/>
            <person name="Zhu Y."/>
            <person name="Zhuo Y."/>
            <person name="Wang S."/>
            <person name="Gao H."/>
            <person name="Ding X."/>
            <person name="Zhang L."/>
            <person name="Zhao G."/>
            <person name="Zheng H."/>
        </authorList>
    </citation>
    <scope>NUCLEOTIDE SEQUENCE [LARGE SCALE GENOMIC DNA]</scope>
    <source>
        <strain evidence="5 6">HCCB10007</strain>
    </source>
</reference>
<dbReference type="PATRIC" id="fig|1156913.3.peg.6519"/>
<dbReference type="InterPro" id="IPR009057">
    <property type="entry name" value="Homeodomain-like_sf"/>
</dbReference>
<keyword evidence="6" id="KW-1185">Reference proteome</keyword>
<keyword evidence="1" id="KW-0805">Transcription regulation</keyword>
<dbReference type="PANTHER" id="PTHR46796">
    <property type="entry name" value="HTH-TYPE TRANSCRIPTIONAL ACTIVATOR RHAS-RELATED"/>
    <property type="match status" value="1"/>
</dbReference>
<dbReference type="GO" id="GO:0003700">
    <property type="term" value="F:DNA-binding transcription factor activity"/>
    <property type="evidence" value="ECO:0007669"/>
    <property type="project" value="InterPro"/>
</dbReference>
<dbReference type="Gene3D" id="1.10.10.60">
    <property type="entry name" value="Homeodomain-like"/>
    <property type="match status" value="1"/>
</dbReference>
<organism evidence="5 6">
    <name type="scientific">Amycolatopsis keratiniphila</name>
    <dbReference type="NCBI Taxonomy" id="129921"/>
    <lineage>
        <taxon>Bacteria</taxon>
        <taxon>Bacillati</taxon>
        <taxon>Actinomycetota</taxon>
        <taxon>Actinomycetes</taxon>
        <taxon>Pseudonocardiales</taxon>
        <taxon>Pseudonocardiaceae</taxon>
        <taxon>Amycolatopsis</taxon>
        <taxon>Amycolatopsis japonica group</taxon>
    </lineage>
</organism>
<protein>
    <submittedName>
        <fullName evidence="5">Transcriptional regulator, AraC family</fullName>
    </submittedName>
</protein>
<evidence type="ECO:0000256" key="3">
    <source>
        <dbReference type="ARBA" id="ARBA00023163"/>
    </source>
</evidence>
<dbReference type="InterPro" id="IPR018060">
    <property type="entry name" value="HTH_AraC"/>
</dbReference>
<dbReference type="PANTHER" id="PTHR46796:SF12">
    <property type="entry name" value="HTH-TYPE DNA-BINDING TRANSCRIPTIONAL ACTIVATOR EUTR"/>
    <property type="match status" value="1"/>
</dbReference>